<dbReference type="InterPro" id="IPR000515">
    <property type="entry name" value="MetI-like"/>
</dbReference>
<dbReference type="EMBL" id="QXIR01000026">
    <property type="protein sequence ID" value="RIW30415.1"/>
    <property type="molecule type" value="Genomic_DNA"/>
</dbReference>
<evidence type="ECO:0000256" key="3">
    <source>
        <dbReference type="ARBA" id="ARBA00022475"/>
    </source>
</evidence>
<gene>
    <name evidence="9" type="ORF">D3H55_16915</name>
</gene>
<keyword evidence="5 7" id="KW-1133">Transmembrane helix</keyword>
<dbReference type="PANTHER" id="PTHR30465">
    <property type="entry name" value="INNER MEMBRANE ABC TRANSPORTER"/>
    <property type="match status" value="1"/>
</dbReference>
<keyword evidence="6 7" id="KW-0472">Membrane</keyword>
<dbReference type="Gene3D" id="1.10.3720.10">
    <property type="entry name" value="MetI-like"/>
    <property type="match status" value="1"/>
</dbReference>
<dbReference type="AlphaFoldDB" id="A0A3A1QU55"/>
<evidence type="ECO:0000256" key="1">
    <source>
        <dbReference type="ARBA" id="ARBA00004651"/>
    </source>
</evidence>
<dbReference type="OrthoDB" id="2958608at2"/>
<keyword evidence="3" id="KW-1003">Cell membrane</keyword>
<keyword evidence="10" id="KW-1185">Reference proteome</keyword>
<feature type="transmembrane region" description="Helical" evidence="7">
    <location>
        <begin position="275"/>
        <end position="294"/>
    </location>
</feature>
<evidence type="ECO:0000313" key="9">
    <source>
        <dbReference type="EMBL" id="RIW30415.1"/>
    </source>
</evidence>
<dbReference type="PANTHER" id="PTHR30465:SF44">
    <property type="entry name" value="ABC-TYPE DIPEPTIDE_OLIGOPEPTIDE TRANSPORT SYSTEM, PERMEASE COMPONENT"/>
    <property type="match status" value="1"/>
</dbReference>
<proteinExistence type="predicted"/>
<comment type="subcellular location">
    <subcellularLocation>
        <location evidence="1">Cell membrane</location>
        <topology evidence="1">Multi-pass membrane protein</topology>
    </subcellularLocation>
</comment>
<evidence type="ECO:0000256" key="4">
    <source>
        <dbReference type="ARBA" id="ARBA00022692"/>
    </source>
</evidence>
<feature type="transmembrane region" description="Helical" evidence="7">
    <location>
        <begin position="177"/>
        <end position="195"/>
    </location>
</feature>
<evidence type="ECO:0000256" key="5">
    <source>
        <dbReference type="ARBA" id="ARBA00022989"/>
    </source>
</evidence>
<feature type="transmembrane region" description="Helical" evidence="7">
    <location>
        <begin position="20"/>
        <end position="44"/>
    </location>
</feature>
<protein>
    <submittedName>
        <fullName evidence="9">ABC transporter permease subunit</fullName>
    </submittedName>
</protein>
<feature type="domain" description="ABC transmembrane type-1" evidence="8">
    <location>
        <begin position="111"/>
        <end position="293"/>
    </location>
</feature>
<feature type="transmembrane region" description="Helical" evidence="7">
    <location>
        <begin position="98"/>
        <end position="123"/>
    </location>
</feature>
<comment type="caution">
    <text evidence="9">The sequence shown here is derived from an EMBL/GenBank/DDBJ whole genome shotgun (WGS) entry which is preliminary data.</text>
</comment>
<name>A0A3A1QU55_9BACI</name>
<evidence type="ECO:0000256" key="6">
    <source>
        <dbReference type="ARBA" id="ARBA00023136"/>
    </source>
</evidence>
<evidence type="ECO:0000259" key="8">
    <source>
        <dbReference type="Pfam" id="PF00528"/>
    </source>
</evidence>
<evidence type="ECO:0000256" key="2">
    <source>
        <dbReference type="ARBA" id="ARBA00022448"/>
    </source>
</evidence>
<keyword evidence="2" id="KW-0813">Transport</keyword>
<feature type="transmembrane region" description="Helical" evidence="7">
    <location>
        <begin position="242"/>
        <end position="263"/>
    </location>
</feature>
<sequence>MNSGTKISNFDKRDRLITTLLTMSRIFAEIVMTILFIIFIIVFAKTYFLLFTPQWFSVFIYRLNELLIRLIHFEEIRIRISEYKNLGIMEVILEPYRYTAVLISCILFLSILTGVLLAFFVSLLPERWQSIVHKFIFFIESLPDVVLIFSIQLFIIWVYKKSAVLLVNPIGGPDDVYLLPILVTSILPSVILFQMTAMAMEEERNKAYVDFSYSKGLSKGAVLASHIFRNVCVTVFSKIQFILWFIISNLLIIENLFNMNGLFRFIYKNLHSSEVLAVCLLMIFLPLYFADYIGKWAANRLAGERSLL</sequence>
<dbReference type="InterPro" id="IPR035906">
    <property type="entry name" value="MetI-like_sf"/>
</dbReference>
<evidence type="ECO:0000256" key="7">
    <source>
        <dbReference type="SAM" id="Phobius"/>
    </source>
</evidence>
<organism evidence="9 10">
    <name type="scientific">Bacillus salacetis</name>
    <dbReference type="NCBI Taxonomy" id="2315464"/>
    <lineage>
        <taxon>Bacteria</taxon>
        <taxon>Bacillati</taxon>
        <taxon>Bacillota</taxon>
        <taxon>Bacilli</taxon>
        <taxon>Bacillales</taxon>
        <taxon>Bacillaceae</taxon>
        <taxon>Bacillus</taxon>
    </lineage>
</organism>
<feature type="transmembrane region" description="Helical" evidence="7">
    <location>
        <begin position="135"/>
        <end position="157"/>
    </location>
</feature>
<accession>A0A3A1QU55</accession>
<keyword evidence="4 7" id="KW-0812">Transmembrane</keyword>
<reference evidence="9 10" key="1">
    <citation type="submission" date="2018-09" db="EMBL/GenBank/DDBJ databases">
        <title>Bacillus saliacetes sp. nov., isolated from Thai shrimp paste (Ka-pi).</title>
        <authorList>
            <person name="Daroonpunt R."/>
            <person name="Tanasupawat S."/>
            <person name="Yiamsombut S."/>
        </authorList>
    </citation>
    <scope>NUCLEOTIDE SEQUENCE [LARGE SCALE GENOMIC DNA]</scope>
    <source>
        <strain evidence="9 10">SKP7-4</strain>
    </source>
</reference>
<dbReference type="Pfam" id="PF00528">
    <property type="entry name" value="BPD_transp_1"/>
    <property type="match status" value="1"/>
</dbReference>
<dbReference type="GO" id="GO:0055085">
    <property type="term" value="P:transmembrane transport"/>
    <property type="evidence" value="ECO:0007669"/>
    <property type="project" value="InterPro"/>
</dbReference>
<dbReference type="RefSeq" id="WP_119548499.1">
    <property type="nucleotide sequence ID" value="NZ_QXIR01000026.1"/>
</dbReference>
<dbReference type="SUPFAM" id="SSF161098">
    <property type="entry name" value="MetI-like"/>
    <property type="match status" value="1"/>
</dbReference>
<dbReference type="GO" id="GO:0005886">
    <property type="term" value="C:plasma membrane"/>
    <property type="evidence" value="ECO:0007669"/>
    <property type="project" value="UniProtKB-SubCell"/>
</dbReference>
<dbReference type="Proteomes" id="UP000265801">
    <property type="component" value="Unassembled WGS sequence"/>
</dbReference>
<evidence type="ECO:0000313" key="10">
    <source>
        <dbReference type="Proteomes" id="UP000265801"/>
    </source>
</evidence>